<gene>
    <name evidence="3" type="ORF">Tco_0600503</name>
</gene>
<comment type="caution">
    <text evidence="3">The sequence shown here is derived from an EMBL/GenBank/DDBJ whole genome shotgun (WGS) entry which is preliminary data.</text>
</comment>
<dbReference type="Proteomes" id="UP001151760">
    <property type="component" value="Unassembled WGS sequence"/>
</dbReference>
<evidence type="ECO:0000313" key="3">
    <source>
        <dbReference type="EMBL" id="GJS50382.1"/>
    </source>
</evidence>
<evidence type="ECO:0000313" key="4">
    <source>
        <dbReference type="Proteomes" id="UP001151760"/>
    </source>
</evidence>
<reference evidence="3" key="1">
    <citation type="journal article" date="2022" name="Int. J. Mol. Sci.">
        <title>Draft Genome of Tanacetum Coccineum: Genomic Comparison of Closely Related Tanacetum-Family Plants.</title>
        <authorList>
            <person name="Yamashiro T."/>
            <person name="Shiraishi A."/>
            <person name="Nakayama K."/>
            <person name="Satake H."/>
        </authorList>
    </citation>
    <scope>NUCLEOTIDE SEQUENCE</scope>
</reference>
<reference evidence="3" key="2">
    <citation type="submission" date="2022-01" db="EMBL/GenBank/DDBJ databases">
        <authorList>
            <person name="Yamashiro T."/>
            <person name="Shiraishi A."/>
            <person name="Satake H."/>
            <person name="Nakayama K."/>
        </authorList>
    </citation>
    <scope>NUCLEOTIDE SEQUENCE</scope>
</reference>
<dbReference type="EMBL" id="BQNB010008510">
    <property type="protein sequence ID" value="GJS50382.1"/>
    <property type="molecule type" value="Genomic_DNA"/>
</dbReference>
<keyword evidence="4" id="KW-1185">Reference proteome</keyword>
<evidence type="ECO:0000256" key="1">
    <source>
        <dbReference type="SAM" id="MobiDB-lite"/>
    </source>
</evidence>
<accession>A0ABQ4WC38</accession>
<sequence>MDRVPVAYRLELPEKLRGIHNTFHVSNLKKCLADENLVIPLEEIQLDDKLHFIEEPVEIMDREVKQLKQSRIPIVKVRWNSRRGPEFTWEREDFFMKKYPHLFPSKKRGRGNNRAPGRRSRNHRMMDDLEFSRRVLACGLCLTFKRAWDPIPRVILIGSIPIEVPVAPEVGAAAVASPAEILELDTYSSSESGPSEGSIKLNVPVSPNGFHTFICYPSDLPATTSDRHSHSPSHSAGSSRKRCRSPATTGFYLEDSIKEDIDADVLADIEADAAAIEVAVDMDVEAGVDAGIEVGVDVVVRIDIPDGMLMPDAVEHLEQVEEVVQEAESLIASGERAGLLNLVAALERRNPRLRDTLRMESVRADRLRRRIGFMEDELRQIHRLVVELVISGSIIVNQNMTITLSGMTLEAIEELIAQRVAKALATYEANRAAELVVKSQSQNGDDGDNGNSGGNGNVNGDRNGGGNGNENGEGNGNGNPNRNDRGAMLVTRECTYHDFVKCQPLNFKGTKGVVGLTRWFEKMEIVFHIRNYPEKY</sequence>
<dbReference type="Pfam" id="PF24626">
    <property type="entry name" value="SH3_Tf2-1"/>
    <property type="match status" value="1"/>
</dbReference>
<dbReference type="PANTHER" id="PTHR46148">
    <property type="entry name" value="CHROMO DOMAIN-CONTAINING PROTEIN"/>
    <property type="match status" value="1"/>
</dbReference>
<feature type="domain" description="Tf2-1-like SH3-like" evidence="2">
    <location>
        <begin position="5"/>
        <end position="31"/>
    </location>
</feature>
<organism evidence="3 4">
    <name type="scientific">Tanacetum coccineum</name>
    <dbReference type="NCBI Taxonomy" id="301880"/>
    <lineage>
        <taxon>Eukaryota</taxon>
        <taxon>Viridiplantae</taxon>
        <taxon>Streptophyta</taxon>
        <taxon>Embryophyta</taxon>
        <taxon>Tracheophyta</taxon>
        <taxon>Spermatophyta</taxon>
        <taxon>Magnoliopsida</taxon>
        <taxon>eudicotyledons</taxon>
        <taxon>Gunneridae</taxon>
        <taxon>Pentapetalae</taxon>
        <taxon>asterids</taxon>
        <taxon>campanulids</taxon>
        <taxon>Asterales</taxon>
        <taxon>Asteraceae</taxon>
        <taxon>Asteroideae</taxon>
        <taxon>Anthemideae</taxon>
        <taxon>Anthemidinae</taxon>
        <taxon>Tanacetum</taxon>
    </lineage>
</organism>
<name>A0ABQ4WC38_9ASTR</name>
<feature type="compositionally biased region" description="Gly residues" evidence="1">
    <location>
        <begin position="450"/>
        <end position="477"/>
    </location>
</feature>
<proteinExistence type="predicted"/>
<feature type="region of interest" description="Disordered" evidence="1">
    <location>
        <begin position="224"/>
        <end position="245"/>
    </location>
</feature>
<feature type="region of interest" description="Disordered" evidence="1">
    <location>
        <begin position="438"/>
        <end position="485"/>
    </location>
</feature>
<dbReference type="InterPro" id="IPR056924">
    <property type="entry name" value="SH3_Tf2-1"/>
</dbReference>
<evidence type="ECO:0000259" key="2">
    <source>
        <dbReference type="Pfam" id="PF24626"/>
    </source>
</evidence>
<dbReference type="PANTHER" id="PTHR46148:SF59">
    <property type="entry name" value="NUCLEOTIDYLTRANSFERASE, RIBONUCLEASE H"/>
    <property type="match status" value="1"/>
</dbReference>
<protein>
    <recommendedName>
        <fullName evidence="2">Tf2-1-like SH3-like domain-containing protein</fullName>
    </recommendedName>
</protein>